<evidence type="ECO:0000313" key="1">
    <source>
        <dbReference type="EMBL" id="GAC95337.1"/>
    </source>
</evidence>
<evidence type="ECO:0000313" key="2">
    <source>
        <dbReference type="Proteomes" id="UP000014071"/>
    </source>
</evidence>
<protein>
    <submittedName>
        <fullName evidence="1">Uncharacterized protein</fullName>
    </submittedName>
</protein>
<gene>
    <name evidence="1" type="ORF">PHSY_002912</name>
</gene>
<name>R9P2D0_PSEHS</name>
<dbReference type="Gene3D" id="3.30.70.100">
    <property type="match status" value="1"/>
</dbReference>
<dbReference type="EMBL" id="DF238793">
    <property type="protein sequence ID" value="GAC95337.1"/>
    <property type="molecule type" value="Genomic_DNA"/>
</dbReference>
<dbReference type="Proteomes" id="UP000014071">
    <property type="component" value="Unassembled WGS sequence"/>
</dbReference>
<dbReference type="OrthoDB" id="265717at2759"/>
<dbReference type="PANTHER" id="PTHR40257">
    <property type="match status" value="1"/>
</dbReference>
<dbReference type="HOGENOM" id="CLU_085773_0_0_1"/>
<dbReference type="GeneID" id="24108203"/>
<reference evidence="2" key="1">
    <citation type="journal article" date="2013" name="Genome Announc.">
        <title>Draft genome sequence of the basidiomycetous yeast-like fungus Pseudozyma hubeiensis SY62, which produces an abundant amount of the biosurfactant mannosylerythritol lipids.</title>
        <authorList>
            <person name="Konishi M."/>
            <person name="Hatada Y."/>
            <person name="Horiuchi J."/>
        </authorList>
    </citation>
    <scope>NUCLEOTIDE SEQUENCE [LARGE SCALE GENOMIC DNA]</scope>
    <source>
        <strain evidence="2">SY62</strain>
    </source>
</reference>
<organism evidence="1 2">
    <name type="scientific">Pseudozyma hubeiensis (strain SY62)</name>
    <name type="common">Yeast</name>
    <dbReference type="NCBI Taxonomy" id="1305764"/>
    <lineage>
        <taxon>Eukaryota</taxon>
        <taxon>Fungi</taxon>
        <taxon>Dikarya</taxon>
        <taxon>Basidiomycota</taxon>
        <taxon>Ustilaginomycotina</taxon>
        <taxon>Ustilaginomycetes</taxon>
        <taxon>Ustilaginales</taxon>
        <taxon>Ustilaginaceae</taxon>
        <taxon>Pseudozyma</taxon>
    </lineage>
</organism>
<accession>R9P2D0</accession>
<dbReference type="eggNOG" id="ENOG502RYGD">
    <property type="taxonomic scope" value="Eukaryota"/>
</dbReference>
<dbReference type="RefSeq" id="XP_012188924.1">
    <property type="nucleotide sequence ID" value="XM_012333534.1"/>
</dbReference>
<proteinExistence type="predicted"/>
<dbReference type="PANTHER" id="PTHR40257:SF1">
    <property type="entry name" value="DUF1330 DOMAIN-CONTAINING PROTEIN"/>
    <property type="match status" value="1"/>
</dbReference>
<keyword evidence="2" id="KW-1185">Reference proteome</keyword>
<sequence length="296" mass="32795">MPVCALHLVQLHDASSRGVDGFLNKLFGATSKPDELSVVTVSLVRSPIIRPTLVDHKVLNDTPWTLLLVLGGSSAHTLPSVLASSVKTHYSLVSGIPSKIVNNYDSISDKLRNVQPPPPLLEIKLDDKGDVIVPENKKSSASTRDDGQDLSLSPALLNLAKHLNHSAHHHGPVSMLNLLHFHTHEGAVESYHEYGRRFATVAGKRGGNAKLVGIVIDPLKEPLKDSRKDRKKDQWWNECTLVHYPSINHFIDMSVDDEYQFINKEYRLKGIKDTALICTTEIDSTKFRRSSQGAKL</sequence>
<dbReference type="AlphaFoldDB" id="R9P2D0"/>